<evidence type="ECO:0000313" key="1">
    <source>
        <dbReference type="EMBL" id="TAI49738.1"/>
    </source>
</evidence>
<gene>
    <name evidence="1" type="ORF">EW142_08055</name>
</gene>
<dbReference type="EMBL" id="SGIU01000001">
    <property type="protein sequence ID" value="TAI49738.1"/>
    <property type="molecule type" value="Genomic_DNA"/>
</dbReference>
<keyword evidence="2" id="KW-1185">Reference proteome</keyword>
<sequence length="124" mass="14349">MERNIIIFDGECNLCNGVVHWLLKSAPQETFQFVPFQSPYGQQILQVHGFPLNQLETVILLANEKVFTHSEGFLRILSQIPKWNSISKPLLWVPQFLRDGIYKLAAKNRVQWFGKSRICSVNFS</sequence>
<dbReference type="PANTHER" id="PTHR33639:SF2">
    <property type="entry name" value="DUF393 DOMAIN-CONTAINING PROTEIN"/>
    <property type="match status" value="1"/>
</dbReference>
<dbReference type="InterPro" id="IPR052927">
    <property type="entry name" value="DCC_oxidoreductase"/>
</dbReference>
<reference evidence="1 2" key="1">
    <citation type="submission" date="2019-02" db="EMBL/GenBank/DDBJ databases">
        <title>Draft genome sequence of Muricauda sp. 176CP4-71.</title>
        <authorList>
            <person name="Park J.-S."/>
        </authorList>
    </citation>
    <scope>NUCLEOTIDE SEQUENCE [LARGE SCALE GENOMIC DNA]</scope>
    <source>
        <strain evidence="1 2">176CP4-71</strain>
    </source>
</reference>
<protein>
    <submittedName>
        <fullName evidence="1">DUF393 domain-containing protein</fullName>
    </submittedName>
</protein>
<dbReference type="AlphaFoldDB" id="A0A4Q8QK64"/>
<proteinExistence type="predicted"/>
<dbReference type="RefSeq" id="WP_130612201.1">
    <property type="nucleotide sequence ID" value="NZ_SGIU01000001.1"/>
</dbReference>
<dbReference type="OrthoDB" id="9785438at2"/>
<dbReference type="Proteomes" id="UP000291981">
    <property type="component" value="Unassembled WGS sequence"/>
</dbReference>
<accession>A0A4Q8QK64</accession>
<dbReference type="InterPro" id="IPR007263">
    <property type="entry name" value="DCC1-like"/>
</dbReference>
<dbReference type="PANTHER" id="PTHR33639">
    <property type="entry name" value="THIOL-DISULFIDE OXIDOREDUCTASE DCC"/>
    <property type="match status" value="1"/>
</dbReference>
<comment type="caution">
    <text evidence="1">The sequence shown here is derived from an EMBL/GenBank/DDBJ whole genome shotgun (WGS) entry which is preliminary data.</text>
</comment>
<name>A0A4Q8QK64_9FLAO</name>
<organism evidence="1 2">
    <name type="scientific">Flagellimonas allohymeniacidonis</name>
    <dbReference type="NCBI Taxonomy" id="2517819"/>
    <lineage>
        <taxon>Bacteria</taxon>
        <taxon>Pseudomonadati</taxon>
        <taxon>Bacteroidota</taxon>
        <taxon>Flavobacteriia</taxon>
        <taxon>Flavobacteriales</taxon>
        <taxon>Flavobacteriaceae</taxon>
        <taxon>Flagellimonas</taxon>
    </lineage>
</organism>
<evidence type="ECO:0000313" key="2">
    <source>
        <dbReference type="Proteomes" id="UP000291981"/>
    </source>
</evidence>
<dbReference type="Pfam" id="PF04134">
    <property type="entry name" value="DCC1-like"/>
    <property type="match status" value="1"/>
</dbReference>
<dbReference type="GO" id="GO:0015035">
    <property type="term" value="F:protein-disulfide reductase activity"/>
    <property type="evidence" value="ECO:0007669"/>
    <property type="project" value="InterPro"/>
</dbReference>